<protein>
    <submittedName>
        <fullName evidence="1">Uncharacterized protein</fullName>
    </submittedName>
</protein>
<dbReference type="EMBL" id="LAZR01004916">
    <property type="protein sequence ID" value="KKN04469.1"/>
    <property type="molecule type" value="Genomic_DNA"/>
</dbReference>
<evidence type="ECO:0000313" key="1">
    <source>
        <dbReference type="EMBL" id="KKN04469.1"/>
    </source>
</evidence>
<dbReference type="AlphaFoldDB" id="A0A0F9MF13"/>
<proteinExistence type="predicted"/>
<comment type="caution">
    <text evidence="1">The sequence shown here is derived from an EMBL/GenBank/DDBJ whole genome shotgun (WGS) entry which is preliminary data.</text>
</comment>
<organism evidence="1">
    <name type="scientific">marine sediment metagenome</name>
    <dbReference type="NCBI Taxonomy" id="412755"/>
    <lineage>
        <taxon>unclassified sequences</taxon>
        <taxon>metagenomes</taxon>
        <taxon>ecological metagenomes</taxon>
    </lineage>
</organism>
<sequence>MTNKNSSIEEIRRIFESKDLDSIVDLMLEEPLFKLHEAKIVNYLNSPVLKNGLIKHVDDEFVVKLLEKLEMFGIINSQEVKHEIVKRFASGNPDSILTLFSENFYNRLNKAEISQTIETMNYTPILSEEAICSLRLLGYLIDLGDLYAEELFRKVVFKNLEDITQVEAIISYLTTYNTILSIPHYKCETNPSNS</sequence>
<reference evidence="1" key="1">
    <citation type="journal article" date="2015" name="Nature">
        <title>Complex archaea that bridge the gap between prokaryotes and eukaryotes.</title>
        <authorList>
            <person name="Spang A."/>
            <person name="Saw J.H."/>
            <person name="Jorgensen S.L."/>
            <person name="Zaremba-Niedzwiedzka K."/>
            <person name="Martijn J."/>
            <person name="Lind A.E."/>
            <person name="van Eijk R."/>
            <person name="Schleper C."/>
            <person name="Guy L."/>
            <person name="Ettema T.J."/>
        </authorList>
    </citation>
    <scope>NUCLEOTIDE SEQUENCE</scope>
</reference>
<name>A0A0F9MF13_9ZZZZ</name>
<accession>A0A0F9MF13</accession>
<gene>
    <name evidence="1" type="ORF">LCGC14_1097160</name>
</gene>